<dbReference type="GeneID" id="92955975"/>
<proteinExistence type="predicted"/>
<accession>A0A4Q4K5V5</accession>
<gene>
    <name evidence="1" type="ORF">JOH49_008542</name>
</gene>
<name>A0A4Q4K5V5_BRAEL</name>
<evidence type="ECO:0000313" key="2">
    <source>
        <dbReference type="Proteomes" id="UP000673383"/>
    </source>
</evidence>
<dbReference type="AlphaFoldDB" id="A0A4Q4K5V5"/>
<dbReference type="Proteomes" id="UP000673383">
    <property type="component" value="Unassembled WGS sequence"/>
</dbReference>
<comment type="caution">
    <text evidence="1">The sequence shown here is derived from an EMBL/GenBank/DDBJ whole genome shotgun (WGS) entry which is preliminary data.</text>
</comment>
<dbReference type="RefSeq" id="WP_018270710.1">
    <property type="nucleotide sequence ID" value="NZ_BJNL01000021.1"/>
</dbReference>
<protein>
    <submittedName>
        <fullName evidence="1">Uncharacterized protein</fullName>
    </submittedName>
</protein>
<evidence type="ECO:0000313" key="1">
    <source>
        <dbReference type="EMBL" id="MBP1298789.1"/>
    </source>
</evidence>
<sequence length="322" mass="35785">MQLVAWENESTAICDRIRSSHGALKIVLKTKDDPFFLADWVDHHRKIVGDANLIILDNGSADSKVLSVYEELGPDLLIASFGGFHNNLHNPKNFEELYASLSASSDFHCFLDTDEFLAFYDGERFTSDASILHHLNDKEGGAFIPSTWLYNAPSYRDRMLCGTDLGTLRNGLTWGKPLIRSAAAPFSGEVNHNCQIAKGKKPPAPLFGFFLLHMATLSPAQRIRANLNKLIARGFMQRGDSLEKVLERDISRATENEKLYVTEIKRMLSLREDRGPETAPLGTGSMRIDQSGKVEFASPAEERVFAEFAASFDALCAQTLPS</sequence>
<organism evidence="1 2">
    <name type="scientific">Bradyrhizobium elkanii</name>
    <dbReference type="NCBI Taxonomy" id="29448"/>
    <lineage>
        <taxon>Bacteria</taxon>
        <taxon>Pseudomonadati</taxon>
        <taxon>Pseudomonadota</taxon>
        <taxon>Alphaproteobacteria</taxon>
        <taxon>Hyphomicrobiales</taxon>
        <taxon>Nitrobacteraceae</taxon>
        <taxon>Bradyrhizobium</taxon>
    </lineage>
</organism>
<reference evidence="1" key="1">
    <citation type="submission" date="2021-02" db="EMBL/GenBank/DDBJ databases">
        <title>Genomic Encyclopedia of Type Strains, Phase IV (KMG-V): Genome sequencing to study the core and pangenomes of soil and plant-associated prokaryotes.</title>
        <authorList>
            <person name="Whitman W."/>
        </authorList>
    </citation>
    <scope>NUCLEOTIDE SEQUENCE</scope>
    <source>
        <strain evidence="1">USDA 406</strain>
    </source>
</reference>
<dbReference type="EMBL" id="JAFICZ010000001">
    <property type="protein sequence ID" value="MBP1298789.1"/>
    <property type="molecule type" value="Genomic_DNA"/>
</dbReference>